<dbReference type="PANTHER" id="PTHR47966:SF51">
    <property type="entry name" value="BETA-SITE APP-CLEAVING ENZYME, ISOFORM A-RELATED"/>
    <property type="match status" value="1"/>
</dbReference>
<evidence type="ECO:0000256" key="2">
    <source>
        <dbReference type="ARBA" id="ARBA00022670"/>
    </source>
</evidence>
<feature type="signal peptide" evidence="10">
    <location>
        <begin position="1"/>
        <end position="18"/>
    </location>
</feature>
<name>W7T5I4_9STRA</name>
<dbReference type="InterPro" id="IPR021109">
    <property type="entry name" value="Peptidase_aspartic_dom_sf"/>
</dbReference>
<proteinExistence type="inferred from homology"/>
<feature type="chain" id="PRO_5004900410" evidence="10">
    <location>
        <begin position="19"/>
        <end position="373"/>
    </location>
</feature>
<dbReference type="FunFam" id="2.40.70.10:FF:000002">
    <property type="entry name" value="Vacuolar aspartic proteinase"/>
    <property type="match status" value="1"/>
</dbReference>
<sequence length="373" mass="40050">MRLSLCLLSLAVLESIKGQTLRIPLKRRPAAQVIDSILAHPQRPLQGTDEPGEGDIIISDVSNAQYFGEISVGSDRQAFQVIFDTGSSNLWIPSEDCLASCASKAKYDHDASDTYVENGAIFKIMYGSGPVQGYFSEDDVELGGLTISQQAFAEVTDASGLGAAFAAGSFDGILGLGFDSISVGKVTTPFHNLIKQGLVAEPVFSFYLGDNAPGELTLGGTDPAHYKGDIHYVPLKSATYWEVALEDVQVHGLSLTNVDSAIIDSGTSLITGPKKEVAKLAKLVGATRFILGEYLIDCNAQGPDIDFVIDGRTYSLSADDYKIRDGGLCLFAFMGLDIPRPSGPLWILGDSFMRRYYTTFNYEKQTVGLALAA</sequence>
<gene>
    <name evidence="12" type="ORF">Naga_100195g7</name>
</gene>
<dbReference type="PRINTS" id="PR00792">
    <property type="entry name" value="PEPSIN"/>
</dbReference>
<dbReference type="Pfam" id="PF00026">
    <property type="entry name" value="Asp"/>
    <property type="match status" value="1"/>
</dbReference>
<reference evidence="12 13" key="1">
    <citation type="journal article" date="2014" name="Mol. Plant">
        <title>Chromosome Scale Genome Assembly and Transcriptome Profiling of Nannochloropsis gaditana in Nitrogen Depletion.</title>
        <authorList>
            <person name="Corteggiani Carpinelli E."/>
            <person name="Telatin A."/>
            <person name="Vitulo N."/>
            <person name="Forcato C."/>
            <person name="D'Angelo M."/>
            <person name="Schiavon R."/>
            <person name="Vezzi A."/>
            <person name="Giacometti G.M."/>
            <person name="Morosinotto T."/>
            <person name="Valle G."/>
        </authorList>
    </citation>
    <scope>NUCLEOTIDE SEQUENCE [LARGE SCALE GENOMIC DNA]</scope>
    <source>
        <strain evidence="12 13">B-31</strain>
    </source>
</reference>
<comment type="caution">
    <text evidence="12">The sequence shown here is derived from an EMBL/GenBank/DDBJ whole genome shotgun (WGS) entry which is preliminary data.</text>
</comment>
<dbReference type="FunFam" id="2.40.70.10:FF:000149">
    <property type="entry name" value="Uncharacterized protein"/>
    <property type="match status" value="1"/>
</dbReference>
<comment type="similarity">
    <text evidence="1 9">Belongs to the peptidase A1 family.</text>
</comment>
<dbReference type="GO" id="GO:0006508">
    <property type="term" value="P:proteolysis"/>
    <property type="evidence" value="ECO:0007669"/>
    <property type="project" value="UniProtKB-KW"/>
</dbReference>
<keyword evidence="3 9" id="KW-0064">Aspartyl protease</keyword>
<evidence type="ECO:0000256" key="7">
    <source>
        <dbReference type="PIRSR" id="PIRSR601461-1"/>
    </source>
</evidence>
<evidence type="ECO:0000256" key="10">
    <source>
        <dbReference type="SAM" id="SignalP"/>
    </source>
</evidence>
<evidence type="ECO:0000256" key="1">
    <source>
        <dbReference type="ARBA" id="ARBA00007447"/>
    </source>
</evidence>
<dbReference type="Gene3D" id="2.40.70.10">
    <property type="entry name" value="Acid Proteases"/>
    <property type="match status" value="2"/>
</dbReference>
<evidence type="ECO:0000256" key="9">
    <source>
        <dbReference type="RuleBase" id="RU000454"/>
    </source>
</evidence>
<keyword evidence="4 9" id="KW-0378">Hydrolase</keyword>
<keyword evidence="2 9" id="KW-0645">Protease</keyword>
<dbReference type="InterPro" id="IPR001969">
    <property type="entry name" value="Aspartic_peptidase_AS"/>
</dbReference>
<evidence type="ECO:0000313" key="13">
    <source>
        <dbReference type="Proteomes" id="UP000019335"/>
    </source>
</evidence>
<dbReference type="InterPro" id="IPR033121">
    <property type="entry name" value="PEPTIDASE_A1"/>
</dbReference>
<evidence type="ECO:0000256" key="5">
    <source>
        <dbReference type="ARBA" id="ARBA00023157"/>
    </source>
</evidence>
<dbReference type="AlphaFoldDB" id="W7T5I4"/>
<dbReference type="PROSITE" id="PS00141">
    <property type="entry name" value="ASP_PROTEASE"/>
    <property type="match status" value="2"/>
</dbReference>
<keyword evidence="10" id="KW-0732">Signal</keyword>
<dbReference type="Proteomes" id="UP000019335">
    <property type="component" value="Unassembled WGS sequence"/>
</dbReference>
<dbReference type="GO" id="GO:0004190">
    <property type="term" value="F:aspartic-type endopeptidase activity"/>
    <property type="evidence" value="ECO:0007669"/>
    <property type="project" value="UniProtKB-KW"/>
</dbReference>
<organism evidence="12 13">
    <name type="scientific">Nannochloropsis gaditana</name>
    <dbReference type="NCBI Taxonomy" id="72520"/>
    <lineage>
        <taxon>Eukaryota</taxon>
        <taxon>Sar</taxon>
        <taxon>Stramenopiles</taxon>
        <taxon>Ochrophyta</taxon>
        <taxon>Eustigmatophyceae</taxon>
        <taxon>Eustigmatales</taxon>
        <taxon>Monodopsidaceae</taxon>
        <taxon>Nannochloropsis</taxon>
    </lineage>
</organism>
<protein>
    <submittedName>
        <fullName evidence="12">Aspartic protease</fullName>
    </submittedName>
</protein>
<evidence type="ECO:0000256" key="4">
    <source>
        <dbReference type="ARBA" id="ARBA00022801"/>
    </source>
</evidence>
<keyword evidence="6" id="KW-0325">Glycoprotein</keyword>
<feature type="active site" evidence="7">
    <location>
        <position position="264"/>
    </location>
</feature>
<keyword evidence="5 8" id="KW-1015">Disulfide bond</keyword>
<evidence type="ECO:0000256" key="8">
    <source>
        <dbReference type="PIRSR" id="PIRSR601461-2"/>
    </source>
</evidence>
<evidence type="ECO:0000259" key="11">
    <source>
        <dbReference type="PROSITE" id="PS51767"/>
    </source>
</evidence>
<dbReference type="InterPro" id="IPR001461">
    <property type="entry name" value="Aspartic_peptidase_A1"/>
</dbReference>
<feature type="active site" evidence="7">
    <location>
        <position position="84"/>
    </location>
</feature>
<evidence type="ECO:0000256" key="6">
    <source>
        <dbReference type="ARBA" id="ARBA00023180"/>
    </source>
</evidence>
<evidence type="ECO:0000256" key="3">
    <source>
        <dbReference type="ARBA" id="ARBA00022750"/>
    </source>
</evidence>
<evidence type="ECO:0000313" key="12">
    <source>
        <dbReference type="EMBL" id="EWM22250.1"/>
    </source>
</evidence>
<feature type="disulfide bond" evidence="8">
    <location>
        <begin position="97"/>
        <end position="101"/>
    </location>
</feature>
<dbReference type="EMBL" id="AZIL01002239">
    <property type="protein sequence ID" value="EWM22250.1"/>
    <property type="molecule type" value="Genomic_DNA"/>
</dbReference>
<dbReference type="OrthoDB" id="771136at2759"/>
<accession>W7T5I4</accession>
<dbReference type="PROSITE" id="PS51767">
    <property type="entry name" value="PEPTIDASE_A1"/>
    <property type="match status" value="1"/>
</dbReference>
<dbReference type="PANTHER" id="PTHR47966">
    <property type="entry name" value="BETA-SITE APP-CLEAVING ENZYME, ISOFORM A-RELATED"/>
    <property type="match status" value="1"/>
</dbReference>
<feature type="domain" description="Peptidase A1" evidence="11">
    <location>
        <begin position="66"/>
        <end position="370"/>
    </location>
</feature>
<dbReference type="SUPFAM" id="SSF50630">
    <property type="entry name" value="Acid proteases"/>
    <property type="match status" value="1"/>
</dbReference>
<keyword evidence="13" id="KW-1185">Reference proteome</keyword>